<feature type="domain" description="LicD/FKTN/FKRP nucleotidyltransferase" evidence="5">
    <location>
        <begin position="185"/>
        <end position="230"/>
    </location>
</feature>
<keyword evidence="7" id="KW-1185">Reference proteome</keyword>
<evidence type="ECO:0000256" key="4">
    <source>
        <dbReference type="SAM" id="MobiDB-lite"/>
    </source>
</evidence>
<dbReference type="Gene3D" id="1.25.40.10">
    <property type="entry name" value="Tetratricopeptide repeat domain"/>
    <property type="match status" value="1"/>
</dbReference>
<dbReference type="SUPFAM" id="SSF48452">
    <property type="entry name" value="TPR-like"/>
    <property type="match status" value="1"/>
</dbReference>
<keyword evidence="2 3" id="KW-0802">TPR repeat</keyword>
<accession>A0ABV8XG10</accession>
<feature type="repeat" description="TPR" evidence="3">
    <location>
        <begin position="18"/>
        <end position="51"/>
    </location>
</feature>
<dbReference type="PROSITE" id="PS50293">
    <property type="entry name" value="TPR_REGION"/>
    <property type="match status" value="1"/>
</dbReference>
<keyword evidence="1" id="KW-0677">Repeat</keyword>
<dbReference type="Pfam" id="PF13414">
    <property type="entry name" value="TPR_11"/>
    <property type="match status" value="1"/>
</dbReference>
<evidence type="ECO:0000313" key="6">
    <source>
        <dbReference type="EMBL" id="MFC4416329.1"/>
    </source>
</evidence>
<dbReference type="InterPro" id="IPR007074">
    <property type="entry name" value="LicD/FKTN/FKRP_NTP_transf"/>
</dbReference>
<dbReference type="Pfam" id="PF14559">
    <property type="entry name" value="TPR_19"/>
    <property type="match status" value="1"/>
</dbReference>
<proteinExistence type="predicted"/>
<dbReference type="EMBL" id="JBHSEO010000049">
    <property type="protein sequence ID" value="MFC4416329.1"/>
    <property type="molecule type" value="Genomic_DNA"/>
</dbReference>
<dbReference type="PANTHER" id="PTHR44858">
    <property type="entry name" value="TETRATRICOPEPTIDE REPEAT PROTEIN 6"/>
    <property type="match status" value="1"/>
</dbReference>
<feature type="repeat" description="TPR" evidence="3">
    <location>
        <begin position="86"/>
        <end position="119"/>
    </location>
</feature>
<dbReference type="PROSITE" id="PS50005">
    <property type="entry name" value="TPR"/>
    <property type="match status" value="2"/>
</dbReference>
<comment type="caution">
    <text evidence="6">The sequence shown here is derived from an EMBL/GenBank/DDBJ whole genome shotgun (WGS) entry which is preliminary data.</text>
</comment>
<sequence>MSKKKASQRKANKETGAINSYLNRARTLSKENQPETAIQVYKQAIGLSPSNPTPYLEIGKLQVKGKLLKEGIENLEKAVYLSPKMASALVELGQAYMKNNDLEKSLSTLKETLEIAPNSPAVHVAYGSINQRIGELPKAVDSYKEALRLRLNYPTKKKEHRLRTDFGKQSTEELLWDTLSLLAKSGVHAFASYGTLLGLVRDGELLPFDKDLDFGLPQSEMENACQCLERNGWVPLEINNLINPRAFFHPVKKVSLDLSGFVVDPKTGDTFTGFWMSNIPYEWSRNTKYIDIELYKDESPTGQPIWSLVNPEAWLEVIYGDWKTPDPYFDTVIAAKNLCGFSLLTQCYAYSRVFSHWEKGNLRKALATTEHSQQHLPNDELLNQVTTHLNAALHDK</sequence>
<dbReference type="InterPro" id="IPR019734">
    <property type="entry name" value="TPR_rpt"/>
</dbReference>
<dbReference type="Pfam" id="PF04991">
    <property type="entry name" value="LicD"/>
    <property type="match status" value="1"/>
</dbReference>
<reference evidence="7" key="1">
    <citation type="journal article" date="2019" name="Int. J. Syst. Evol. Microbiol.">
        <title>The Global Catalogue of Microorganisms (GCM) 10K type strain sequencing project: providing services to taxonomists for standard genome sequencing and annotation.</title>
        <authorList>
            <consortium name="The Broad Institute Genomics Platform"/>
            <consortium name="The Broad Institute Genome Sequencing Center for Infectious Disease"/>
            <person name="Wu L."/>
            <person name="Ma J."/>
        </authorList>
    </citation>
    <scope>NUCLEOTIDE SEQUENCE [LARGE SCALE GENOMIC DNA]</scope>
    <source>
        <strain evidence="7">CCUG 49679</strain>
    </source>
</reference>
<evidence type="ECO:0000313" key="7">
    <source>
        <dbReference type="Proteomes" id="UP001596015"/>
    </source>
</evidence>
<dbReference type="RefSeq" id="WP_246942158.1">
    <property type="nucleotide sequence ID" value="NZ_JAKGAK010000018.1"/>
</dbReference>
<evidence type="ECO:0000256" key="3">
    <source>
        <dbReference type="PROSITE-ProRule" id="PRU00339"/>
    </source>
</evidence>
<dbReference type="InterPro" id="IPR011990">
    <property type="entry name" value="TPR-like_helical_dom_sf"/>
</dbReference>
<feature type="region of interest" description="Disordered" evidence="4">
    <location>
        <begin position="1"/>
        <end position="30"/>
    </location>
</feature>
<organism evidence="6 7">
    <name type="scientific">Chromohalobacter beijerinckii</name>
    <dbReference type="NCBI Taxonomy" id="86179"/>
    <lineage>
        <taxon>Bacteria</taxon>
        <taxon>Pseudomonadati</taxon>
        <taxon>Pseudomonadota</taxon>
        <taxon>Gammaproteobacteria</taxon>
        <taxon>Oceanospirillales</taxon>
        <taxon>Halomonadaceae</taxon>
        <taxon>Chromohalobacter</taxon>
    </lineage>
</organism>
<dbReference type="SMART" id="SM00028">
    <property type="entry name" value="TPR"/>
    <property type="match status" value="4"/>
</dbReference>
<dbReference type="Proteomes" id="UP001596015">
    <property type="component" value="Unassembled WGS sequence"/>
</dbReference>
<evidence type="ECO:0000256" key="2">
    <source>
        <dbReference type="ARBA" id="ARBA00022803"/>
    </source>
</evidence>
<dbReference type="PANTHER" id="PTHR44858:SF1">
    <property type="entry name" value="UDP-N-ACETYLGLUCOSAMINE--PEPTIDE N-ACETYLGLUCOSAMINYLTRANSFERASE SPINDLY-RELATED"/>
    <property type="match status" value="1"/>
</dbReference>
<evidence type="ECO:0000256" key="1">
    <source>
        <dbReference type="ARBA" id="ARBA00022737"/>
    </source>
</evidence>
<protein>
    <submittedName>
        <fullName evidence="6">Tetratricopeptide repeat protein</fullName>
    </submittedName>
</protein>
<evidence type="ECO:0000259" key="5">
    <source>
        <dbReference type="Pfam" id="PF04991"/>
    </source>
</evidence>
<gene>
    <name evidence="6" type="ORF">ACFO0E_07870</name>
</gene>
<dbReference type="InterPro" id="IPR050498">
    <property type="entry name" value="Ycf3"/>
</dbReference>
<feature type="compositionally biased region" description="Basic residues" evidence="4">
    <location>
        <begin position="1"/>
        <end position="10"/>
    </location>
</feature>
<name>A0ABV8XG10_9GAMM</name>